<dbReference type="EMBL" id="CCYD01000586">
    <property type="protein sequence ID" value="CEG41670.1"/>
    <property type="molecule type" value="Genomic_DNA"/>
</dbReference>
<accession>A0A0P1AK93</accession>
<reference evidence="3" key="1">
    <citation type="submission" date="2014-09" db="EMBL/GenBank/DDBJ databases">
        <authorList>
            <person name="Sharma Rahul"/>
            <person name="Thines Marco"/>
        </authorList>
    </citation>
    <scope>NUCLEOTIDE SEQUENCE [LARGE SCALE GENOMIC DNA]</scope>
</reference>
<organism evidence="2 3">
    <name type="scientific">Plasmopara halstedii</name>
    <name type="common">Downy mildew of sunflower</name>
    <dbReference type="NCBI Taxonomy" id="4781"/>
    <lineage>
        <taxon>Eukaryota</taxon>
        <taxon>Sar</taxon>
        <taxon>Stramenopiles</taxon>
        <taxon>Oomycota</taxon>
        <taxon>Peronosporomycetes</taxon>
        <taxon>Peronosporales</taxon>
        <taxon>Peronosporaceae</taxon>
        <taxon>Plasmopara</taxon>
    </lineage>
</organism>
<sequence>MQELTAQELNAIRSHDASPSHREQQKKEADCAQEWAFTCSVFRKYQPKHESV</sequence>
<feature type="compositionally biased region" description="Basic and acidic residues" evidence="1">
    <location>
        <begin position="13"/>
        <end position="27"/>
    </location>
</feature>
<dbReference type="AlphaFoldDB" id="A0A0P1AK93"/>
<protein>
    <submittedName>
        <fullName evidence="2">Uncharacterized protein</fullName>
    </submittedName>
</protein>
<dbReference type="RefSeq" id="XP_024578039.1">
    <property type="nucleotide sequence ID" value="XM_024727464.1"/>
</dbReference>
<proteinExistence type="predicted"/>
<evidence type="ECO:0000313" key="3">
    <source>
        <dbReference type="Proteomes" id="UP000054928"/>
    </source>
</evidence>
<dbReference type="GeneID" id="36407062"/>
<keyword evidence="3" id="KW-1185">Reference proteome</keyword>
<dbReference type="Proteomes" id="UP000054928">
    <property type="component" value="Unassembled WGS sequence"/>
</dbReference>
<name>A0A0P1AK93_PLAHL</name>
<evidence type="ECO:0000313" key="2">
    <source>
        <dbReference type="EMBL" id="CEG41670.1"/>
    </source>
</evidence>
<evidence type="ECO:0000256" key="1">
    <source>
        <dbReference type="SAM" id="MobiDB-lite"/>
    </source>
</evidence>
<feature type="region of interest" description="Disordered" evidence="1">
    <location>
        <begin position="1"/>
        <end position="27"/>
    </location>
</feature>